<dbReference type="PANTHER" id="PTHR13903">
    <property type="entry name" value="PIRIN-RELATED"/>
    <property type="match status" value="1"/>
</dbReference>
<dbReference type="InterPro" id="IPR011051">
    <property type="entry name" value="RmlC_Cupin_sf"/>
</dbReference>
<evidence type="ECO:0008006" key="8">
    <source>
        <dbReference type="Google" id="ProtNLM"/>
    </source>
</evidence>
<name>A0A1I7BMX1_9GAMM</name>
<evidence type="ECO:0000256" key="3">
    <source>
        <dbReference type="RuleBase" id="RU003457"/>
    </source>
</evidence>
<keyword evidence="2" id="KW-0408">Iron</keyword>
<feature type="domain" description="Pirin N-terminal" evidence="4">
    <location>
        <begin position="40"/>
        <end position="140"/>
    </location>
</feature>
<dbReference type="InterPro" id="IPR014710">
    <property type="entry name" value="RmlC-like_jellyroll"/>
</dbReference>
<comment type="similarity">
    <text evidence="1 3">Belongs to the pirin family.</text>
</comment>
<feature type="binding site" evidence="2">
    <location>
        <position position="78"/>
    </location>
    <ligand>
        <name>Fe cation</name>
        <dbReference type="ChEBI" id="CHEBI:24875"/>
    </ligand>
</feature>
<dbReference type="InterPro" id="IPR012093">
    <property type="entry name" value="Pirin"/>
</dbReference>
<dbReference type="SUPFAM" id="SSF51182">
    <property type="entry name" value="RmlC-like cupins"/>
    <property type="match status" value="1"/>
</dbReference>
<evidence type="ECO:0000256" key="2">
    <source>
        <dbReference type="PIRSR" id="PIRSR006232-1"/>
    </source>
</evidence>
<dbReference type="RefSeq" id="WP_089850765.1">
    <property type="nucleotide sequence ID" value="NZ_FPAQ01000028.1"/>
</dbReference>
<gene>
    <name evidence="6" type="ORF">SAMN04487956_12814</name>
</gene>
<dbReference type="PIRSF" id="PIRSF006232">
    <property type="entry name" value="Pirin"/>
    <property type="match status" value="1"/>
</dbReference>
<evidence type="ECO:0000256" key="1">
    <source>
        <dbReference type="ARBA" id="ARBA00008416"/>
    </source>
</evidence>
<reference evidence="6 7" key="1">
    <citation type="submission" date="2016-10" db="EMBL/GenBank/DDBJ databases">
        <authorList>
            <person name="de Groot N.N."/>
        </authorList>
    </citation>
    <scope>NUCLEOTIDE SEQUENCE [LARGE SCALE GENOMIC DNA]</scope>
    <source>
        <strain evidence="6 7">CGMCC 1.6493</strain>
    </source>
</reference>
<evidence type="ECO:0000313" key="6">
    <source>
        <dbReference type="EMBL" id="SFT88522.1"/>
    </source>
</evidence>
<feature type="binding site" evidence="2">
    <location>
        <position position="124"/>
    </location>
    <ligand>
        <name>Fe cation</name>
        <dbReference type="ChEBI" id="CHEBI:24875"/>
    </ligand>
</feature>
<feature type="binding site" evidence="2">
    <location>
        <position position="122"/>
    </location>
    <ligand>
        <name>Fe cation</name>
        <dbReference type="ChEBI" id="CHEBI:24875"/>
    </ligand>
</feature>
<keyword evidence="2" id="KW-0479">Metal-binding</keyword>
<evidence type="ECO:0000313" key="7">
    <source>
        <dbReference type="Proteomes" id="UP000199594"/>
    </source>
</evidence>
<dbReference type="Pfam" id="PF02678">
    <property type="entry name" value="Pirin"/>
    <property type="match status" value="1"/>
</dbReference>
<feature type="domain" description="Pirin C-terminal" evidence="5">
    <location>
        <begin position="198"/>
        <end position="290"/>
    </location>
</feature>
<sequence>MSTLVDDRELASSRDCPVVDGKRQVQHVAPRTADVGGIPVNRVLPSRHRRLVGAWCFLDHAGPAVFKGSSRGLRVGPHPHIGLQTFTWMIEGEVLHRDSLGNEQVIRPGQVNLMTAGRGISHTEASVAGDTHLHAAQLWIALPEADRHTDPRFDHYPDLPSWEEQGVAFTLLTGEFSDHRAPTLAFSPLVGLDLFSREATTVELSLREDFEYGVLPLEGELDVEGDTFPPNELAYLGRGRDSVTLSLPDGGRAILVGGEPLGEEILIWWNFVGHSKAEIAEAQRDWETGSVRFGSVGEYDGERLMPPPLPWRLSDNGG</sequence>
<dbReference type="Proteomes" id="UP000199594">
    <property type="component" value="Unassembled WGS sequence"/>
</dbReference>
<dbReference type="OrthoDB" id="9780903at2"/>
<dbReference type="EMBL" id="FPAQ01000028">
    <property type="protein sequence ID" value="SFT88522.1"/>
    <property type="molecule type" value="Genomic_DNA"/>
</dbReference>
<dbReference type="InterPro" id="IPR008778">
    <property type="entry name" value="Pirin_C_dom"/>
</dbReference>
<dbReference type="InterPro" id="IPR003829">
    <property type="entry name" value="Pirin_N_dom"/>
</dbReference>
<accession>A0A1I7BMX1</accession>
<feature type="binding site" evidence="2">
    <location>
        <position position="80"/>
    </location>
    <ligand>
        <name>Fe cation</name>
        <dbReference type="ChEBI" id="CHEBI:24875"/>
    </ligand>
</feature>
<dbReference type="PANTHER" id="PTHR13903:SF8">
    <property type="entry name" value="PIRIN"/>
    <property type="match status" value="1"/>
</dbReference>
<dbReference type="GO" id="GO:0046872">
    <property type="term" value="F:metal ion binding"/>
    <property type="evidence" value="ECO:0007669"/>
    <property type="project" value="UniProtKB-KW"/>
</dbReference>
<proteinExistence type="inferred from homology"/>
<dbReference type="AlphaFoldDB" id="A0A1I7BMX1"/>
<protein>
    <recommendedName>
        <fullName evidence="8">Pirin</fullName>
    </recommendedName>
</protein>
<evidence type="ECO:0000259" key="5">
    <source>
        <dbReference type="Pfam" id="PF05726"/>
    </source>
</evidence>
<organism evidence="6 7">
    <name type="scientific">Halomonas saccharevitans</name>
    <dbReference type="NCBI Taxonomy" id="416872"/>
    <lineage>
        <taxon>Bacteria</taxon>
        <taxon>Pseudomonadati</taxon>
        <taxon>Pseudomonadota</taxon>
        <taxon>Gammaproteobacteria</taxon>
        <taxon>Oceanospirillales</taxon>
        <taxon>Halomonadaceae</taxon>
        <taxon>Halomonas</taxon>
    </lineage>
</organism>
<evidence type="ECO:0000259" key="4">
    <source>
        <dbReference type="Pfam" id="PF02678"/>
    </source>
</evidence>
<dbReference type="CDD" id="cd02909">
    <property type="entry name" value="cupin_pirin_N"/>
    <property type="match status" value="1"/>
</dbReference>
<dbReference type="Gene3D" id="2.60.120.10">
    <property type="entry name" value="Jelly Rolls"/>
    <property type="match status" value="2"/>
</dbReference>
<comment type="cofactor">
    <cofactor evidence="2">
        <name>Fe cation</name>
        <dbReference type="ChEBI" id="CHEBI:24875"/>
    </cofactor>
    <text evidence="2">Binds 1 Fe cation per subunit.</text>
</comment>
<dbReference type="Pfam" id="PF05726">
    <property type="entry name" value="Pirin_C"/>
    <property type="match status" value="1"/>
</dbReference>